<organism evidence="5 6">
    <name type="scientific">Ladona fulva</name>
    <name type="common">Scarce chaser dragonfly</name>
    <name type="synonym">Libellula fulva</name>
    <dbReference type="NCBI Taxonomy" id="123851"/>
    <lineage>
        <taxon>Eukaryota</taxon>
        <taxon>Metazoa</taxon>
        <taxon>Ecdysozoa</taxon>
        <taxon>Arthropoda</taxon>
        <taxon>Hexapoda</taxon>
        <taxon>Insecta</taxon>
        <taxon>Pterygota</taxon>
        <taxon>Palaeoptera</taxon>
        <taxon>Odonata</taxon>
        <taxon>Epiprocta</taxon>
        <taxon>Anisoptera</taxon>
        <taxon>Libelluloidea</taxon>
        <taxon>Libellulidae</taxon>
        <taxon>Ladona</taxon>
    </lineage>
</organism>
<dbReference type="Proteomes" id="UP000792457">
    <property type="component" value="Unassembled WGS sequence"/>
</dbReference>
<feature type="non-terminal residue" evidence="5">
    <location>
        <position position="523"/>
    </location>
</feature>
<accession>A0A8K0P1H1</accession>
<dbReference type="AlphaFoldDB" id="A0A8K0P1H1"/>
<feature type="compositionally biased region" description="Polar residues" evidence="3">
    <location>
        <begin position="28"/>
        <end position="37"/>
    </location>
</feature>
<keyword evidence="6" id="KW-1185">Reference proteome</keyword>
<evidence type="ECO:0000256" key="1">
    <source>
        <dbReference type="ARBA" id="ARBA00004123"/>
    </source>
</evidence>
<feature type="compositionally biased region" description="Basic residues" evidence="3">
    <location>
        <begin position="38"/>
        <end position="49"/>
    </location>
</feature>
<dbReference type="InterPro" id="IPR025927">
    <property type="entry name" value="Znf_KANL2-like"/>
</dbReference>
<evidence type="ECO:0000256" key="3">
    <source>
        <dbReference type="SAM" id="MobiDB-lite"/>
    </source>
</evidence>
<feature type="compositionally biased region" description="Acidic residues" evidence="3">
    <location>
        <begin position="483"/>
        <end position="501"/>
    </location>
</feature>
<comment type="subcellular location">
    <subcellularLocation>
        <location evidence="1">Nucleus</location>
    </subcellularLocation>
</comment>
<comment type="caution">
    <text evidence="5">The sequence shown here is derived from an EMBL/GenBank/DDBJ whole genome shotgun (WGS) entry which is preliminary data.</text>
</comment>
<evidence type="ECO:0000313" key="5">
    <source>
        <dbReference type="EMBL" id="KAG8229098.1"/>
    </source>
</evidence>
<sequence length="523" mass="57953">TEDTDSEPECGFYQRHWFTPPFNHHTSSSLRLSPNLHSSHHSRHDLKPRAKVKALLARTSSSSESRCLEERKQYSNHPASLADVGARGVAYDEWKASGFGKIPCPVDSIKGSRSDENSRLSEESLKQPISLRDQRLLRLREDLRRRCGQIGGACSLLGQSRRKMDSKFEEDPLKPDIGVKVKRNGLQVEAGADENLPVEGEEWQERMVKAVIAAARRSGPNRTGALLRDGLRLSGKKNKYRPHTRHRNRSKLTMLVARTCAYRSGDTGDSEGYESGEEGRKKAGTSTKTNGYCGSPALPCTRHCPRHVMYNVDQLLFEHCTAKFADNTQCCAPVFDVSRDTPLCPEHARKRDNYDRMCAEVKPKRARKKAKPSAMTRPIPAASVDLEDQAVKGETERPQYLSPMSVLARRNEIGKSTSLSPSRRELLGEDDGSKESSNSVSALLAGAMNTPTSRHKVEEEEEAEQGDLDEDEEVASALSGACPDEEEDEEDDEDDEDGDMEEATLAAAAESLAGVDEGEEVEE</sequence>
<feature type="domain" description="KANL2-like probable zinc-finger" evidence="4">
    <location>
        <begin position="292"/>
        <end position="348"/>
    </location>
</feature>
<gene>
    <name evidence="5" type="ORF">J437_LFUL009567</name>
</gene>
<dbReference type="GO" id="GO:0005634">
    <property type="term" value="C:nucleus"/>
    <property type="evidence" value="ECO:0007669"/>
    <property type="project" value="UniProtKB-SubCell"/>
</dbReference>
<evidence type="ECO:0000313" key="6">
    <source>
        <dbReference type="Proteomes" id="UP000792457"/>
    </source>
</evidence>
<protein>
    <recommendedName>
        <fullName evidence="4">KANL2-like probable zinc-finger domain-containing protein</fullName>
    </recommendedName>
</protein>
<name>A0A8K0P1H1_LADFU</name>
<dbReference type="PANTHER" id="PTHR16198:SF2">
    <property type="entry name" value="INO80 COMPLEX SUBUNIT D"/>
    <property type="match status" value="1"/>
</dbReference>
<evidence type="ECO:0000256" key="2">
    <source>
        <dbReference type="ARBA" id="ARBA00023242"/>
    </source>
</evidence>
<feature type="non-terminal residue" evidence="5">
    <location>
        <position position="1"/>
    </location>
</feature>
<dbReference type="Pfam" id="PF13891">
    <property type="entry name" value="zf-C3HC3H_KANSL2"/>
    <property type="match status" value="1"/>
</dbReference>
<evidence type="ECO:0000259" key="4">
    <source>
        <dbReference type="Pfam" id="PF13891"/>
    </source>
</evidence>
<dbReference type="OrthoDB" id="10038011at2759"/>
<feature type="region of interest" description="Disordered" evidence="3">
    <location>
        <begin position="266"/>
        <end position="286"/>
    </location>
</feature>
<feature type="region of interest" description="Disordered" evidence="3">
    <location>
        <begin position="363"/>
        <end position="501"/>
    </location>
</feature>
<proteinExistence type="predicted"/>
<reference evidence="5" key="2">
    <citation type="submission" date="2017-10" db="EMBL/GenBank/DDBJ databases">
        <title>Ladona fulva Genome sequencing and assembly.</title>
        <authorList>
            <person name="Murali S."/>
            <person name="Richards S."/>
            <person name="Bandaranaike D."/>
            <person name="Bellair M."/>
            <person name="Blankenburg K."/>
            <person name="Chao H."/>
            <person name="Dinh H."/>
            <person name="Doddapaneni H."/>
            <person name="Dugan-Rocha S."/>
            <person name="Elkadiri S."/>
            <person name="Gnanaolivu R."/>
            <person name="Hernandez B."/>
            <person name="Skinner E."/>
            <person name="Javaid M."/>
            <person name="Lee S."/>
            <person name="Li M."/>
            <person name="Ming W."/>
            <person name="Munidasa M."/>
            <person name="Muniz J."/>
            <person name="Nguyen L."/>
            <person name="Hughes D."/>
            <person name="Osuji N."/>
            <person name="Pu L.-L."/>
            <person name="Puazo M."/>
            <person name="Qu C."/>
            <person name="Quiroz J."/>
            <person name="Raj R."/>
            <person name="Weissenberger G."/>
            <person name="Xin Y."/>
            <person name="Zou X."/>
            <person name="Han Y."/>
            <person name="Worley K."/>
            <person name="Muzny D."/>
            <person name="Gibbs R."/>
        </authorList>
    </citation>
    <scope>NUCLEOTIDE SEQUENCE</scope>
    <source>
        <strain evidence="5">Sampled in the wild</strain>
    </source>
</reference>
<feature type="region of interest" description="Disordered" evidence="3">
    <location>
        <begin position="28"/>
        <end position="49"/>
    </location>
</feature>
<feature type="compositionally biased region" description="Acidic residues" evidence="3">
    <location>
        <begin position="459"/>
        <end position="474"/>
    </location>
</feature>
<reference evidence="5" key="1">
    <citation type="submission" date="2013-04" db="EMBL/GenBank/DDBJ databases">
        <authorList>
            <person name="Qu J."/>
            <person name="Murali S.C."/>
            <person name="Bandaranaike D."/>
            <person name="Bellair M."/>
            <person name="Blankenburg K."/>
            <person name="Chao H."/>
            <person name="Dinh H."/>
            <person name="Doddapaneni H."/>
            <person name="Downs B."/>
            <person name="Dugan-Rocha S."/>
            <person name="Elkadiri S."/>
            <person name="Gnanaolivu R.D."/>
            <person name="Hernandez B."/>
            <person name="Javaid M."/>
            <person name="Jayaseelan J.C."/>
            <person name="Lee S."/>
            <person name="Li M."/>
            <person name="Ming W."/>
            <person name="Munidasa M."/>
            <person name="Muniz J."/>
            <person name="Nguyen L."/>
            <person name="Ongeri F."/>
            <person name="Osuji N."/>
            <person name="Pu L.-L."/>
            <person name="Puazo M."/>
            <person name="Qu C."/>
            <person name="Quiroz J."/>
            <person name="Raj R."/>
            <person name="Weissenberger G."/>
            <person name="Xin Y."/>
            <person name="Zou X."/>
            <person name="Han Y."/>
            <person name="Richards S."/>
            <person name="Worley K."/>
            <person name="Muzny D."/>
            <person name="Gibbs R."/>
        </authorList>
    </citation>
    <scope>NUCLEOTIDE SEQUENCE</scope>
    <source>
        <strain evidence="5">Sampled in the wild</strain>
    </source>
</reference>
<feature type="compositionally biased region" description="Basic and acidic residues" evidence="3">
    <location>
        <begin position="422"/>
        <end position="434"/>
    </location>
</feature>
<dbReference type="EMBL" id="KZ308411">
    <property type="protein sequence ID" value="KAG8229098.1"/>
    <property type="molecule type" value="Genomic_DNA"/>
</dbReference>
<keyword evidence="2" id="KW-0539">Nucleus</keyword>
<dbReference type="PANTHER" id="PTHR16198">
    <property type="match status" value="1"/>
</dbReference>